<dbReference type="RefSeq" id="WP_196204487.1">
    <property type="nucleotide sequence ID" value="NZ_JADPUN010000256.1"/>
</dbReference>
<dbReference type="PANTHER" id="PTHR43546">
    <property type="entry name" value="UPF0173 METAL-DEPENDENT HYDROLASE MJ1163-RELATED"/>
    <property type="match status" value="1"/>
</dbReference>
<evidence type="ECO:0000313" key="2">
    <source>
        <dbReference type="EMBL" id="MBF9132968.1"/>
    </source>
</evidence>
<reference evidence="2 3" key="1">
    <citation type="submission" date="2020-11" db="EMBL/GenBank/DDBJ databases">
        <title>A novel isolate from a Black sea contaminated sediment with potential to produce alkanes: Plantactinospora alkalitolerans sp. nov.</title>
        <authorList>
            <person name="Carro L."/>
            <person name="Veyisoglu A."/>
            <person name="Guven K."/>
            <person name="Schumann P."/>
            <person name="Klenk H.-P."/>
            <person name="Sahin N."/>
        </authorList>
    </citation>
    <scope>NUCLEOTIDE SEQUENCE [LARGE SCALE GENOMIC DNA]</scope>
    <source>
        <strain evidence="2 3">S1510</strain>
    </source>
</reference>
<keyword evidence="3" id="KW-1185">Reference proteome</keyword>
<dbReference type="InterPro" id="IPR001279">
    <property type="entry name" value="Metallo-B-lactamas"/>
</dbReference>
<proteinExistence type="predicted"/>
<dbReference type="PANTHER" id="PTHR43546:SF7">
    <property type="entry name" value="METALLO-BETA-LACTAMASE DOMAIN-CONTAINING PROTEIN"/>
    <property type="match status" value="1"/>
</dbReference>
<dbReference type="Gene3D" id="3.60.15.10">
    <property type="entry name" value="Ribonuclease Z/Hydroxyacylglutathione hydrolase-like"/>
    <property type="match status" value="1"/>
</dbReference>
<comment type="caution">
    <text evidence="2">The sequence shown here is derived from an EMBL/GenBank/DDBJ whole genome shotgun (WGS) entry which is preliminary data.</text>
</comment>
<gene>
    <name evidence="2" type="ORF">I0C86_29005</name>
</gene>
<dbReference type="SUPFAM" id="SSF56281">
    <property type="entry name" value="Metallo-hydrolase/oxidoreductase"/>
    <property type="match status" value="1"/>
</dbReference>
<protein>
    <submittedName>
        <fullName evidence="2">MBL fold metallo-hydrolase</fullName>
    </submittedName>
</protein>
<dbReference type="EMBL" id="JADPUN010000256">
    <property type="protein sequence ID" value="MBF9132968.1"/>
    <property type="molecule type" value="Genomic_DNA"/>
</dbReference>
<dbReference type="Pfam" id="PF12706">
    <property type="entry name" value="Lactamase_B_2"/>
    <property type="match status" value="1"/>
</dbReference>
<name>A0ABS0H425_9ACTN</name>
<dbReference type="Proteomes" id="UP000638560">
    <property type="component" value="Unassembled WGS sequence"/>
</dbReference>
<organism evidence="2 3">
    <name type="scientific">Plantactinospora alkalitolerans</name>
    <dbReference type="NCBI Taxonomy" id="2789879"/>
    <lineage>
        <taxon>Bacteria</taxon>
        <taxon>Bacillati</taxon>
        <taxon>Actinomycetota</taxon>
        <taxon>Actinomycetes</taxon>
        <taxon>Micromonosporales</taxon>
        <taxon>Micromonosporaceae</taxon>
        <taxon>Plantactinospora</taxon>
    </lineage>
</organism>
<dbReference type="InterPro" id="IPR036866">
    <property type="entry name" value="RibonucZ/Hydroxyglut_hydro"/>
</dbReference>
<sequence length="273" mass="29843">MRLMWAGGPTTRIELGAFRILTDPTLGEGPEAFVMRRHPTTGELNVPIARLAPLPDVRLDDLDAVIASHLHADHFDATAVERLDSSLPVLAPTANVPLLRDWGFGQVTGLDWGQDMTWHKDGQRLRVAAVPAHHAHDSGASHELGVVNGYLIEHHTADSAFRIYWTGDTVWFDELHDITGAMPRVDLLLPHLGGVGKTGGPWGLISLDGAEGSRVTTVVNPDTVIPIHHSTFDFYAEPIEEYARSLKASGYPGQLVILREGETWTGPRSTAKR</sequence>
<evidence type="ECO:0000259" key="1">
    <source>
        <dbReference type="Pfam" id="PF12706"/>
    </source>
</evidence>
<accession>A0ABS0H425</accession>
<feature type="domain" description="Metallo-beta-lactamase" evidence="1">
    <location>
        <begin position="19"/>
        <end position="229"/>
    </location>
</feature>
<dbReference type="InterPro" id="IPR050114">
    <property type="entry name" value="UPF0173_UPF0282_UlaG_hydrolase"/>
</dbReference>
<evidence type="ECO:0000313" key="3">
    <source>
        <dbReference type="Proteomes" id="UP000638560"/>
    </source>
</evidence>